<reference evidence="2 3" key="1">
    <citation type="submission" date="2016-05" db="EMBL/GenBank/DDBJ databases">
        <authorList>
            <person name="Ramsay J.P."/>
        </authorList>
    </citation>
    <scope>NUCLEOTIDE SEQUENCE [LARGE SCALE GENOMIC DNA]</scope>
    <source>
        <strain evidence="2 3">NZP2042</strain>
    </source>
</reference>
<dbReference type="PANTHER" id="PTHR42831">
    <property type="entry name" value="FE-S PROTEIN MATURATION AUXILIARY FACTOR YITW"/>
    <property type="match status" value="1"/>
</dbReference>
<organism evidence="2 3">
    <name type="scientific">Rhizobium loti</name>
    <name type="common">Mesorhizobium loti</name>
    <dbReference type="NCBI Taxonomy" id="381"/>
    <lineage>
        <taxon>Bacteria</taxon>
        <taxon>Pseudomonadati</taxon>
        <taxon>Pseudomonadota</taxon>
        <taxon>Alphaproteobacteria</taxon>
        <taxon>Hyphomicrobiales</taxon>
        <taxon>Phyllobacteriaceae</taxon>
        <taxon>Mesorhizobium</taxon>
    </lineage>
</organism>
<dbReference type="SUPFAM" id="SSF117916">
    <property type="entry name" value="Fe-S cluster assembly (FSCA) domain-like"/>
    <property type="match status" value="1"/>
</dbReference>
<dbReference type="NCBIfam" id="TIGR02945">
    <property type="entry name" value="SUF_assoc"/>
    <property type="match status" value="1"/>
</dbReference>
<sequence length="133" mass="14067">MTTMDDVSTTAETAPGTAADGIVSASAIPADELARLTDDIVSALKTVYDPEIPADIYELGLVYKIDIEDDRSVKIDMTLTAPGCPVAGEMPGWVENAVGAVEGVSGVEVNMTFDPPWSPDRMSEEAQVAVGWY</sequence>
<evidence type="ECO:0000259" key="1">
    <source>
        <dbReference type="Pfam" id="PF01883"/>
    </source>
</evidence>
<dbReference type="Pfam" id="PF01883">
    <property type="entry name" value="FeS_assembly_P"/>
    <property type="match status" value="1"/>
</dbReference>
<accession>A0AA91FEN6</accession>
<dbReference type="InterPro" id="IPR052339">
    <property type="entry name" value="Fe-S_Maturation_MIP18"/>
</dbReference>
<proteinExistence type="predicted"/>
<comment type="caution">
    <text evidence="2">The sequence shown here is derived from an EMBL/GenBank/DDBJ whole genome shotgun (WGS) entry which is preliminary data.</text>
</comment>
<dbReference type="EMBL" id="LYTK01000001">
    <property type="protein sequence ID" value="OBQ72444.1"/>
    <property type="molecule type" value="Genomic_DNA"/>
</dbReference>
<dbReference type="Gene3D" id="3.30.300.130">
    <property type="entry name" value="Fe-S cluster assembly (FSCA)"/>
    <property type="match status" value="1"/>
</dbReference>
<evidence type="ECO:0000313" key="2">
    <source>
        <dbReference type="EMBL" id="OBQ72444.1"/>
    </source>
</evidence>
<dbReference type="InterPro" id="IPR034904">
    <property type="entry name" value="FSCA_dom_sf"/>
</dbReference>
<dbReference type="InterPro" id="IPR014291">
    <property type="entry name" value="SUF_FeS_clus_asmbl-assoc"/>
</dbReference>
<evidence type="ECO:0000313" key="3">
    <source>
        <dbReference type="Proteomes" id="UP000093737"/>
    </source>
</evidence>
<gene>
    <name evidence="2" type="ORF">A8145_06460</name>
</gene>
<dbReference type="PANTHER" id="PTHR42831:SF1">
    <property type="entry name" value="FE-S PROTEIN MATURATION AUXILIARY FACTOR YITW"/>
    <property type="match status" value="1"/>
</dbReference>
<dbReference type="Proteomes" id="UP000093737">
    <property type="component" value="Unassembled WGS sequence"/>
</dbReference>
<name>A0AA91FEN6_RHILI</name>
<feature type="domain" description="MIP18 family-like" evidence="1">
    <location>
        <begin position="38"/>
        <end position="109"/>
    </location>
</feature>
<protein>
    <submittedName>
        <fullName evidence="2">SUF system Fe-S cluster assembly protein</fullName>
    </submittedName>
</protein>
<dbReference type="AlphaFoldDB" id="A0AA91FEN6"/>
<dbReference type="InterPro" id="IPR002744">
    <property type="entry name" value="MIP18-like"/>
</dbReference>